<evidence type="ECO:0000313" key="7">
    <source>
        <dbReference type="EMBL" id="EFI35738.1"/>
    </source>
</evidence>
<comment type="caution">
    <text evidence="7">The sequence shown here is derived from an EMBL/GenBank/DDBJ whole genome shotgun (WGS) entry which is preliminary data.</text>
</comment>
<reference evidence="7" key="1">
    <citation type="submission" date="2010-05" db="EMBL/GenBank/DDBJ databases">
        <title>The draft genome of Desulfonatronospira thiodismutans ASO3-1.</title>
        <authorList>
            <consortium name="US DOE Joint Genome Institute (JGI-PGF)"/>
            <person name="Lucas S."/>
            <person name="Copeland A."/>
            <person name="Lapidus A."/>
            <person name="Cheng J.-F."/>
            <person name="Bruce D."/>
            <person name="Goodwin L."/>
            <person name="Pitluck S."/>
            <person name="Chertkov O."/>
            <person name="Brettin T."/>
            <person name="Detter J.C."/>
            <person name="Han C."/>
            <person name="Land M.L."/>
            <person name="Hauser L."/>
            <person name="Kyrpides N."/>
            <person name="Mikhailova N."/>
            <person name="Muyzer G."/>
            <person name="Woyke T."/>
        </authorList>
    </citation>
    <scope>NUCLEOTIDE SEQUENCE [LARGE SCALE GENOMIC DNA]</scope>
    <source>
        <strain evidence="7">ASO3-1</strain>
    </source>
</reference>
<protein>
    <recommendedName>
        <fullName evidence="6">Exodeoxyribonuclease 7 small subunit</fullName>
        <ecNumber evidence="6">3.1.11.6</ecNumber>
    </recommendedName>
    <alternativeName>
        <fullName evidence="6">Exodeoxyribonuclease VII small subunit</fullName>
        <shortName evidence="6">Exonuclease VII small subunit</shortName>
    </alternativeName>
</protein>
<evidence type="ECO:0000313" key="8">
    <source>
        <dbReference type="Proteomes" id="UP000005496"/>
    </source>
</evidence>
<evidence type="ECO:0000256" key="4">
    <source>
        <dbReference type="ARBA" id="ARBA00022801"/>
    </source>
</evidence>
<dbReference type="EMBL" id="ACJN02000001">
    <property type="protein sequence ID" value="EFI35738.1"/>
    <property type="molecule type" value="Genomic_DNA"/>
</dbReference>
<evidence type="ECO:0000256" key="6">
    <source>
        <dbReference type="HAMAP-Rule" id="MF_00337"/>
    </source>
</evidence>
<comment type="subunit">
    <text evidence="6">Heterooligomer composed of large and small subunits.</text>
</comment>
<keyword evidence="8" id="KW-1185">Reference proteome</keyword>
<dbReference type="Gene3D" id="1.10.287.1040">
    <property type="entry name" value="Exonuclease VII, small subunit"/>
    <property type="match status" value="1"/>
</dbReference>
<dbReference type="GO" id="GO:0005829">
    <property type="term" value="C:cytosol"/>
    <property type="evidence" value="ECO:0007669"/>
    <property type="project" value="TreeGrafter"/>
</dbReference>
<dbReference type="Pfam" id="PF02609">
    <property type="entry name" value="Exonuc_VII_S"/>
    <property type="match status" value="1"/>
</dbReference>
<dbReference type="RefSeq" id="WP_008868867.1">
    <property type="nucleotide sequence ID" value="NZ_ACJN02000001.1"/>
</dbReference>
<evidence type="ECO:0000256" key="1">
    <source>
        <dbReference type="ARBA" id="ARBA00009998"/>
    </source>
</evidence>
<dbReference type="GO" id="GO:0006308">
    <property type="term" value="P:DNA catabolic process"/>
    <property type="evidence" value="ECO:0007669"/>
    <property type="project" value="UniProtKB-UniRule"/>
</dbReference>
<dbReference type="PANTHER" id="PTHR34137">
    <property type="entry name" value="EXODEOXYRIBONUCLEASE 7 SMALL SUBUNIT"/>
    <property type="match status" value="1"/>
</dbReference>
<evidence type="ECO:0000256" key="2">
    <source>
        <dbReference type="ARBA" id="ARBA00022490"/>
    </source>
</evidence>
<keyword evidence="2 6" id="KW-0963">Cytoplasm</keyword>
<dbReference type="SUPFAM" id="SSF116842">
    <property type="entry name" value="XseB-like"/>
    <property type="match status" value="1"/>
</dbReference>
<organism evidence="7 8">
    <name type="scientific">Desulfonatronospira thiodismutans ASO3-1</name>
    <dbReference type="NCBI Taxonomy" id="555779"/>
    <lineage>
        <taxon>Bacteria</taxon>
        <taxon>Pseudomonadati</taxon>
        <taxon>Thermodesulfobacteriota</taxon>
        <taxon>Desulfovibrionia</taxon>
        <taxon>Desulfovibrionales</taxon>
        <taxon>Desulfonatronovibrionaceae</taxon>
        <taxon>Desulfonatronospira</taxon>
    </lineage>
</organism>
<gene>
    <name evidence="6" type="primary">xseB</name>
    <name evidence="7" type="ORF">Dthio_PD3167</name>
</gene>
<dbReference type="NCBIfam" id="TIGR01280">
    <property type="entry name" value="xseB"/>
    <property type="match status" value="1"/>
</dbReference>
<dbReference type="GO" id="GO:0008855">
    <property type="term" value="F:exodeoxyribonuclease VII activity"/>
    <property type="evidence" value="ECO:0007669"/>
    <property type="project" value="UniProtKB-UniRule"/>
</dbReference>
<dbReference type="AlphaFoldDB" id="D6SM27"/>
<dbReference type="eggNOG" id="COG1722">
    <property type="taxonomic scope" value="Bacteria"/>
</dbReference>
<dbReference type="PANTHER" id="PTHR34137:SF1">
    <property type="entry name" value="EXODEOXYRIBONUCLEASE 7 SMALL SUBUNIT"/>
    <property type="match status" value="1"/>
</dbReference>
<dbReference type="InterPro" id="IPR037004">
    <property type="entry name" value="Exonuc_VII_ssu_sf"/>
</dbReference>
<dbReference type="InterPro" id="IPR003761">
    <property type="entry name" value="Exonuc_VII_S"/>
</dbReference>
<dbReference type="PIRSF" id="PIRSF006488">
    <property type="entry name" value="Exonuc_VII_S"/>
    <property type="match status" value="1"/>
</dbReference>
<proteinExistence type="inferred from homology"/>
<dbReference type="GO" id="GO:0009318">
    <property type="term" value="C:exodeoxyribonuclease VII complex"/>
    <property type="evidence" value="ECO:0007669"/>
    <property type="project" value="UniProtKB-UniRule"/>
</dbReference>
<keyword evidence="5 6" id="KW-0269">Exonuclease</keyword>
<dbReference type="HAMAP" id="MF_00337">
    <property type="entry name" value="Exonuc_7_S"/>
    <property type="match status" value="1"/>
</dbReference>
<sequence length="75" mass="8680">MPAKQGDFDKKMQRLQKIVQELEKKDLPLEKGVQLFKEGMEITRTCREQLEKARHEITVLAEDAQTPRGNDEQGV</sequence>
<comment type="subcellular location">
    <subcellularLocation>
        <location evidence="6">Cytoplasm</location>
    </subcellularLocation>
</comment>
<comment type="function">
    <text evidence="6">Bidirectionally degrades single-stranded DNA into large acid-insoluble oligonucleotides, which are then degraded further into small acid-soluble oligonucleotides.</text>
</comment>
<dbReference type="OrthoDB" id="5340035at2"/>
<accession>D6SM27</accession>
<comment type="similarity">
    <text evidence="1 6">Belongs to the XseB family.</text>
</comment>
<dbReference type="EC" id="3.1.11.6" evidence="6"/>
<comment type="catalytic activity">
    <reaction evidence="6">
        <text>Exonucleolytic cleavage in either 5'- to 3'- or 3'- to 5'-direction to yield nucleoside 5'-phosphates.</text>
        <dbReference type="EC" id="3.1.11.6"/>
    </reaction>
</comment>
<name>D6SM27_9BACT</name>
<keyword evidence="3 6" id="KW-0540">Nuclease</keyword>
<keyword evidence="4 6" id="KW-0378">Hydrolase</keyword>
<dbReference type="Proteomes" id="UP000005496">
    <property type="component" value="Unassembled WGS sequence"/>
</dbReference>
<evidence type="ECO:0000256" key="3">
    <source>
        <dbReference type="ARBA" id="ARBA00022722"/>
    </source>
</evidence>
<evidence type="ECO:0000256" key="5">
    <source>
        <dbReference type="ARBA" id="ARBA00022839"/>
    </source>
</evidence>